<keyword evidence="3" id="KW-1185">Reference proteome</keyword>
<name>A0A2G7G2R7_9EURO</name>
<dbReference type="InterPro" id="IPR011990">
    <property type="entry name" value="TPR-like_helical_dom_sf"/>
</dbReference>
<dbReference type="AlphaFoldDB" id="A0A2G7G2R7"/>
<dbReference type="PANTHER" id="PTHR46082:SF11">
    <property type="entry name" value="AAA+ ATPASE DOMAIN-CONTAINING PROTEIN-RELATED"/>
    <property type="match status" value="1"/>
</dbReference>
<dbReference type="Pfam" id="PF13374">
    <property type="entry name" value="TPR_10"/>
    <property type="match status" value="3"/>
</dbReference>
<dbReference type="Proteomes" id="UP000231358">
    <property type="component" value="Unassembled WGS sequence"/>
</dbReference>
<dbReference type="SUPFAM" id="SSF48452">
    <property type="entry name" value="TPR-like"/>
    <property type="match status" value="1"/>
</dbReference>
<evidence type="ECO:0000313" key="3">
    <source>
        <dbReference type="Proteomes" id="UP000231358"/>
    </source>
</evidence>
<dbReference type="EMBL" id="NEXV01000196">
    <property type="protein sequence ID" value="PIG87103.1"/>
    <property type="molecule type" value="Genomic_DNA"/>
</dbReference>
<accession>A0A2G7G2R7</accession>
<comment type="caution">
    <text evidence="2">The sequence shown here is derived from an EMBL/GenBank/DDBJ whole genome shotgun (WGS) entry which is preliminary data.</text>
</comment>
<protein>
    <submittedName>
        <fullName evidence="2">Kinesin light chain</fullName>
    </submittedName>
</protein>
<dbReference type="PANTHER" id="PTHR46082">
    <property type="entry name" value="ATP/GTP-BINDING PROTEIN-RELATED"/>
    <property type="match status" value="1"/>
</dbReference>
<evidence type="ECO:0000256" key="1">
    <source>
        <dbReference type="SAM" id="MobiDB-lite"/>
    </source>
</evidence>
<gene>
    <name evidence="2" type="ORF">AARAC_012021</name>
</gene>
<organism evidence="2 3">
    <name type="scientific">Aspergillus arachidicola</name>
    <dbReference type="NCBI Taxonomy" id="656916"/>
    <lineage>
        <taxon>Eukaryota</taxon>
        <taxon>Fungi</taxon>
        <taxon>Dikarya</taxon>
        <taxon>Ascomycota</taxon>
        <taxon>Pezizomycotina</taxon>
        <taxon>Eurotiomycetes</taxon>
        <taxon>Eurotiomycetidae</taxon>
        <taxon>Eurotiales</taxon>
        <taxon>Aspergillaceae</taxon>
        <taxon>Aspergillus</taxon>
        <taxon>Aspergillus subgen. Circumdati</taxon>
    </lineage>
</organism>
<dbReference type="InterPro" id="IPR053137">
    <property type="entry name" value="NLR-like"/>
</dbReference>
<feature type="compositionally biased region" description="Polar residues" evidence="1">
    <location>
        <begin position="125"/>
        <end position="137"/>
    </location>
</feature>
<feature type="region of interest" description="Disordered" evidence="1">
    <location>
        <begin position="124"/>
        <end position="152"/>
    </location>
</feature>
<feature type="non-terminal residue" evidence="2">
    <location>
        <position position="1"/>
    </location>
</feature>
<evidence type="ECO:0000313" key="2">
    <source>
        <dbReference type="EMBL" id="PIG87103.1"/>
    </source>
</evidence>
<reference evidence="2 3" key="1">
    <citation type="submission" date="2017-05" db="EMBL/GenBank/DDBJ databases">
        <title>Genome sequence for an aflatoxigenic pathogen of Argentinian peanut, Aspergillus arachidicola.</title>
        <authorList>
            <person name="Moore G."/>
            <person name="Beltz S.B."/>
            <person name="Mack B.M."/>
        </authorList>
    </citation>
    <scope>NUCLEOTIDE SEQUENCE [LARGE SCALE GENOMIC DNA]</scope>
    <source>
        <strain evidence="2 3">CBS 117610</strain>
    </source>
</reference>
<dbReference type="Gene3D" id="1.25.40.10">
    <property type="entry name" value="Tetratricopeptide repeat domain"/>
    <property type="match status" value="1"/>
</dbReference>
<proteinExistence type="predicted"/>
<sequence>WKEAEELEVQVIELRKQVLGPEHPDTLTSMNNLASIYWNQGRWKEAEELGVQVMELYKQILGPEHPSTLTSMNNLAYTWKRLGKVQDALALMEKCVELRRNLLGPEHPHSVSSSDTLRDWERAVNSLSKNSTQQTSAAIPPALPIHNNRPSR</sequence>